<dbReference type="InterPro" id="IPR005016">
    <property type="entry name" value="TDE1/TMS"/>
</dbReference>
<feature type="transmembrane region" description="Helical" evidence="7">
    <location>
        <begin position="124"/>
        <end position="143"/>
    </location>
</feature>
<organism evidence="8 9">
    <name type="scientific">Furculomyces boomerangus</name>
    <dbReference type="NCBI Taxonomy" id="61424"/>
    <lineage>
        <taxon>Eukaryota</taxon>
        <taxon>Fungi</taxon>
        <taxon>Fungi incertae sedis</taxon>
        <taxon>Zoopagomycota</taxon>
        <taxon>Kickxellomycotina</taxon>
        <taxon>Harpellomycetes</taxon>
        <taxon>Harpellales</taxon>
        <taxon>Harpellaceae</taxon>
        <taxon>Furculomyces</taxon>
    </lineage>
</organism>
<accession>A0A2T9Y2B5</accession>
<evidence type="ECO:0008006" key="10">
    <source>
        <dbReference type="Google" id="ProtNLM"/>
    </source>
</evidence>
<keyword evidence="3 7" id="KW-0812">Transmembrane</keyword>
<dbReference type="Pfam" id="PF03348">
    <property type="entry name" value="Serinc"/>
    <property type="match status" value="1"/>
</dbReference>
<sequence>MGLVLSCLGGQALSCISAALCSCCGLVANRVKLTGSVSTRFVYAGFFLMSSMLAWSMTTNWGIEKIKHITYGFVNLKCPENLCYGVMAVHRVCFAQSLWHAILAASLYGIDDSRDKRAKIQNSLWGYKFFLLLLLIIGSFFIPNEFFKFYSTYITVVGASIFIFVQLILLVDFAHTIAETCIERYEETYNDNWKYILVSGTSIAYLAFLTLTVIQYSVFGKSGCGLNQFFTTFNVILCILVSFLAIHPKVQEANFKSGLAQAGMVTLYCTYLVTSAMIGLPVGDKIDKKCNPLIDSTGTRTTLVVFGAIFTMAAIVYSTSTAATKSGSLMNSNELQAESSNGLYLRDRNSTSDNEDTDDSSQNPAALRAQALKDAVAAGALPESAIADYEETNMSSRPKKSKKRARGSGDLEGQGSGDNASDFEDDEKYGVQYSYSFFHIIFCIAGMYMAMLLTNWNSIDANSGEFIIIGRSMSAVWAKIVSTWLCVLLYSWTLLAPVVMPDRYY</sequence>
<evidence type="ECO:0000256" key="2">
    <source>
        <dbReference type="ARBA" id="ARBA00006665"/>
    </source>
</evidence>
<comment type="similarity">
    <text evidence="2">Belongs to the TDE1 family.</text>
</comment>
<evidence type="ECO:0000256" key="1">
    <source>
        <dbReference type="ARBA" id="ARBA00004141"/>
    </source>
</evidence>
<name>A0A2T9Y2B5_9FUNG</name>
<feature type="region of interest" description="Disordered" evidence="6">
    <location>
        <begin position="340"/>
        <end position="362"/>
    </location>
</feature>
<keyword evidence="4 7" id="KW-1133">Transmembrane helix</keyword>
<gene>
    <name evidence="8" type="ORF">BB559_006506</name>
</gene>
<feature type="region of interest" description="Disordered" evidence="6">
    <location>
        <begin position="388"/>
        <end position="423"/>
    </location>
</feature>
<dbReference type="OrthoDB" id="5963193at2759"/>
<dbReference type="Proteomes" id="UP000245699">
    <property type="component" value="Unassembled WGS sequence"/>
</dbReference>
<feature type="transmembrane region" description="Helical" evidence="7">
    <location>
        <begin position="437"/>
        <end position="456"/>
    </location>
</feature>
<feature type="transmembrane region" description="Helical" evidence="7">
    <location>
        <begin position="476"/>
        <end position="499"/>
    </location>
</feature>
<comment type="subcellular location">
    <subcellularLocation>
        <location evidence="1">Membrane</location>
        <topology evidence="1">Multi-pass membrane protein</topology>
    </subcellularLocation>
</comment>
<proteinExistence type="inferred from homology"/>
<dbReference type="PANTHER" id="PTHR10383">
    <property type="entry name" value="SERINE INCORPORATOR"/>
    <property type="match status" value="1"/>
</dbReference>
<dbReference type="EMBL" id="MBFT01000905">
    <property type="protein sequence ID" value="PVU86481.1"/>
    <property type="molecule type" value="Genomic_DNA"/>
</dbReference>
<evidence type="ECO:0000256" key="5">
    <source>
        <dbReference type="ARBA" id="ARBA00023136"/>
    </source>
</evidence>
<keyword evidence="5 7" id="KW-0472">Membrane</keyword>
<dbReference type="GO" id="GO:0016020">
    <property type="term" value="C:membrane"/>
    <property type="evidence" value="ECO:0007669"/>
    <property type="project" value="UniProtKB-SubCell"/>
</dbReference>
<evidence type="ECO:0000313" key="8">
    <source>
        <dbReference type="EMBL" id="PVU86481.1"/>
    </source>
</evidence>
<feature type="transmembrane region" description="Helical" evidence="7">
    <location>
        <begin position="149"/>
        <end position="174"/>
    </location>
</feature>
<keyword evidence="9" id="KW-1185">Reference proteome</keyword>
<comment type="caution">
    <text evidence="8">The sequence shown here is derived from an EMBL/GenBank/DDBJ whole genome shotgun (WGS) entry which is preliminary data.</text>
</comment>
<feature type="transmembrane region" description="Helical" evidence="7">
    <location>
        <begin position="195"/>
        <end position="219"/>
    </location>
</feature>
<evidence type="ECO:0000256" key="3">
    <source>
        <dbReference type="ARBA" id="ARBA00022692"/>
    </source>
</evidence>
<feature type="compositionally biased region" description="Basic residues" evidence="6">
    <location>
        <begin position="397"/>
        <end position="406"/>
    </location>
</feature>
<evidence type="ECO:0000313" key="9">
    <source>
        <dbReference type="Proteomes" id="UP000245699"/>
    </source>
</evidence>
<feature type="transmembrane region" description="Helical" evidence="7">
    <location>
        <begin position="225"/>
        <end position="246"/>
    </location>
</feature>
<evidence type="ECO:0000256" key="6">
    <source>
        <dbReference type="SAM" id="MobiDB-lite"/>
    </source>
</evidence>
<reference evidence="8 9" key="1">
    <citation type="journal article" date="2018" name="MBio">
        <title>Comparative Genomics Reveals the Core Gene Toolbox for the Fungus-Insect Symbiosis.</title>
        <authorList>
            <person name="Wang Y."/>
            <person name="Stata M."/>
            <person name="Wang W."/>
            <person name="Stajich J.E."/>
            <person name="White M.M."/>
            <person name="Moncalvo J.M."/>
        </authorList>
    </citation>
    <scope>NUCLEOTIDE SEQUENCE [LARGE SCALE GENOMIC DNA]</scope>
    <source>
        <strain evidence="8 9">AUS-77-4</strain>
    </source>
</reference>
<protein>
    <recommendedName>
        <fullName evidence="10">TMS membrane protein/tumor differentially expressed protein</fullName>
    </recommendedName>
</protein>
<dbReference type="PANTHER" id="PTHR10383:SF9">
    <property type="entry name" value="SERINE INCORPORATOR, ISOFORM F"/>
    <property type="match status" value="1"/>
</dbReference>
<evidence type="ECO:0000256" key="4">
    <source>
        <dbReference type="ARBA" id="ARBA00022989"/>
    </source>
</evidence>
<feature type="transmembrane region" description="Helical" evidence="7">
    <location>
        <begin position="303"/>
        <end position="323"/>
    </location>
</feature>
<evidence type="ECO:0000256" key="7">
    <source>
        <dbReference type="SAM" id="Phobius"/>
    </source>
</evidence>
<feature type="transmembrane region" description="Helical" evidence="7">
    <location>
        <begin position="37"/>
        <end position="57"/>
    </location>
</feature>
<dbReference type="AlphaFoldDB" id="A0A2T9Y2B5"/>
<feature type="transmembrane region" description="Helical" evidence="7">
    <location>
        <begin position="258"/>
        <end position="283"/>
    </location>
</feature>